<feature type="domain" description="C2H2-type" evidence="8">
    <location>
        <begin position="47"/>
        <end position="76"/>
    </location>
</feature>
<organism evidence="9 10">
    <name type="scientific">Cirrhinus mrigala</name>
    <name type="common">Mrigala</name>
    <dbReference type="NCBI Taxonomy" id="683832"/>
    <lineage>
        <taxon>Eukaryota</taxon>
        <taxon>Metazoa</taxon>
        <taxon>Chordata</taxon>
        <taxon>Craniata</taxon>
        <taxon>Vertebrata</taxon>
        <taxon>Euteleostomi</taxon>
        <taxon>Actinopterygii</taxon>
        <taxon>Neopterygii</taxon>
        <taxon>Teleostei</taxon>
        <taxon>Ostariophysi</taxon>
        <taxon>Cypriniformes</taxon>
        <taxon>Cyprinidae</taxon>
        <taxon>Labeoninae</taxon>
        <taxon>Labeonini</taxon>
        <taxon>Cirrhinus</taxon>
    </lineage>
</organism>
<evidence type="ECO:0000256" key="7">
    <source>
        <dbReference type="PROSITE-ProRule" id="PRU00042"/>
    </source>
</evidence>
<protein>
    <recommendedName>
        <fullName evidence="8">C2H2-type domain-containing protein</fullName>
    </recommendedName>
</protein>
<dbReference type="SUPFAM" id="SSF57667">
    <property type="entry name" value="beta-beta-alpha zinc fingers"/>
    <property type="match status" value="1"/>
</dbReference>
<dbReference type="EMBL" id="JAMKFB020000019">
    <property type="protein sequence ID" value="KAL0166454.1"/>
    <property type="molecule type" value="Genomic_DNA"/>
</dbReference>
<dbReference type="InterPro" id="IPR036236">
    <property type="entry name" value="Znf_C2H2_sf"/>
</dbReference>
<dbReference type="Proteomes" id="UP001529510">
    <property type="component" value="Unassembled WGS sequence"/>
</dbReference>
<dbReference type="SMART" id="SM00355">
    <property type="entry name" value="ZnF_C2H2"/>
    <property type="match status" value="2"/>
</dbReference>
<dbReference type="Pfam" id="PF00096">
    <property type="entry name" value="zf-C2H2"/>
    <property type="match status" value="1"/>
</dbReference>
<evidence type="ECO:0000256" key="6">
    <source>
        <dbReference type="ARBA" id="ARBA00023242"/>
    </source>
</evidence>
<evidence type="ECO:0000256" key="3">
    <source>
        <dbReference type="ARBA" id="ARBA00022737"/>
    </source>
</evidence>
<accession>A0ABD0NX42</accession>
<reference evidence="9 10" key="1">
    <citation type="submission" date="2024-05" db="EMBL/GenBank/DDBJ databases">
        <title>Genome sequencing and assembly of Indian major carp, Cirrhinus mrigala (Hamilton, 1822).</title>
        <authorList>
            <person name="Mohindra V."/>
            <person name="Chowdhury L.M."/>
            <person name="Lal K."/>
            <person name="Jena J.K."/>
        </authorList>
    </citation>
    <scope>NUCLEOTIDE SEQUENCE [LARGE SCALE GENOMIC DNA]</scope>
    <source>
        <strain evidence="9">CM1030</strain>
        <tissue evidence="9">Blood</tissue>
    </source>
</reference>
<dbReference type="Gene3D" id="3.30.160.60">
    <property type="entry name" value="Classic Zinc Finger"/>
    <property type="match status" value="2"/>
</dbReference>
<proteinExistence type="predicted"/>
<keyword evidence="5" id="KW-0862">Zinc</keyword>
<dbReference type="PANTHER" id="PTHR24394">
    <property type="entry name" value="ZINC FINGER PROTEIN"/>
    <property type="match status" value="1"/>
</dbReference>
<feature type="non-terminal residue" evidence="9">
    <location>
        <position position="1"/>
    </location>
</feature>
<feature type="domain" description="C2H2-type" evidence="8">
    <location>
        <begin position="18"/>
        <end position="45"/>
    </location>
</feature>
<evidence type="ECO:0000256" key="4">
    <source>
        <dbReference type="ARBA" id="ARBA00022771"/>
    </source>
</evidence>
<dbReference type="GO" id="GO:0008270">
    <property type="term" value="F:zinc ion binding"/>
    <property type="evidence" value="ECO:0007669"/>
    <property type="project" value="UniProtKB-KW"/>
</dbReference>
<evidence type="ECO:0000313" key="10">
    <source>
        <dbReference type="Proteomes" id="UP001529510"/>
    </source>
</evidence>
<sequence length="169" mass="19186">STSNLKTHLRLHSGEKPYQCKLCGVKFTQYIHLKLHRRLHSSRDRTHSCQACTRGFIHRFSLNLHQRSGFCPAARPEIPELRRAAEMVERFDASQEAETLPESAGEAQVDAALEKWMARSLESGEGKEDIGFLKAFAAVPHGFTTMGHHQERASVVHFNHRPSVKTEEE</sequence>
<keyword evidence="3" id="KW-0677">Repeat</keyword>
<feature type="domain" description="C2H2-type" evidence="8">
    <location>
        <begin position="1"/>
        <end position="17"/>
    </location>
</feature>
<evidence type="ECO:0000256" key="5">
    <source>
        <dbReference type="ARBA" id="ARBA00022833"/>
    </source>
</evidence>
<comment type="caution">
    <text evidence="9">The sequence shown here is derived from an EMBL/GenBank/DDBJ whole genome shotgun (WGS) entry which is preliminary data.</text>
</comment>
<evidence type="ECO:0000256" key="2">
    <source>
        <dbReference type="ARBA" id="ARBA00022723"/>
    </source>
</evidence>
<keyword evidence="10" id="KW-1185">Reference proteome</keyword>
<evidence type="ECO:0000313" key="9">
    <source>
        <dbReference type="EMBL" id="KAL0166454.1"/>
    </source>
</evidence>
<evidence type="ECO:0000259" key="8">
    <source>
        <dbReference type="PROSITE" id="PS50157"/>
    </source>
</evidence>
<dbReference type="InterPro" id="IPR013087">
    <property type="entry name" value="Znf_C2H2_type"/>
</dbReference>
<dbReference type="PANTHER" id="PTHR24394:SF44">
    <property type="entry name" value="ZINC FINGER PROTEIN 271-LIKE"/>
    <property type="match status" value="1"/>
</dbReference>
<dbReference type="GO" id="GO:0005634">
    <property type="term" value="C:nucleus"/>
    <property type="evidence" value="ECO:0007669"/>
    <property type="project" value="UniProtKB-SubCell"/>
</dbReference>
<gene>
    <name evidence="9" type="ORF">M9458_038298</name>
</gene>
<dbReference type="PROSITE" id="PS50157">
    <property type="entry name" value="ZINC_FINGER_C2H2_2"/>
    <property type="match status" value="3"/>
</dbReference>
<keyword evidence="6" id="KW-0539">Nucleus</keyword>
<keyword evidence="4 7" id="KW-0863">Zinc-finger</keyword>
<dbReference type="AlphaFoldDB" id="A0ABD0NX42"/>
<name>A0ABD0NX42_CIRMR</name>
<keyword evidence="2" id="KW-0479">Metal-binding</keyword>
<dbReference type="FunFam" id="3.30.160.60:FF:000748">
    <property type="entry name" value="PR domain zinc finger protein"/>
    <property type="match status" value="1"/>
</dbReference>
<dbReference type="PROSITE" id="PS00028">
    <property type="entry name" value="ZINC_FINGER_C2H2_1"/>
    <property type="match status" value="1"/>
</dbReference>
<evidence type="ECO:0000256" key="1">
    <source>
        <dbReference type="ARBA" id="ARBA00004123"/>
    </source>
</evidence>
<comment type="subcellular location">
    <subcellularLocation>
        <location evidence="1">Nucleus</location>
    </subcellularLocation>
</comment>